<protein>
    <submittedName>
        <fullName evidence="1">OLC1v1035852C1</fullName>
    </submittedName>
</protein>
<gene>
    <name evidence="1" type="ORF">OLC1_LOCUS9163</name>
</gene>
<keyword evidence="2" id="KW-1185">Reference proteome</keyword>
<sequence>MAFNDPYFINVYWSSKFVVENGIVNTFNNLPDVSIVIDHRLSYYDLVGVIYERAGWKRGNANPNLSLLYDSIGNGFRRYAKIKDDASLQVLYFIPSVSSIDLHVHLERVSTYRSHLEEGTKE</sequence>
<evidence type="ECO:0000313" key="1">
    <source>
        <dbReference type="EMBL" id="CAI9099081.1"/>
    </source>
</evidence>
<accession>A0AAV1CV22</accession>
<proteinExistence type="predicted"/>
<dbReference type="EMBL" id="OX459120">
    <property type="protein sequence ID" value="CAI9099081.1"/>
    <property type="molecule type" value="Genomic_DNA"/>
</dbReference>
<dbReference type="Proteomes" id="UP001161247">
    <property type="component" value="Chromosome 3"/>
</dbReference>
<name>A0AAV1CV22_OLDCO</name>
<organism evidence="1 2">
    <name type="scientific">Oldenlandia corymbosa var. corymbosa</name>
    <dbReference type="NCBI Taxonomy" id="529605"/>
    <lineage>
        <taxon>Eukaryota</taxon>
        <taxon>Viridiplantae</taxon>
        <taxon>Streptophyta</taxon>
        <taxon>Embryophyta</taxon>
        <taxon>Tracheophyta</taxon>
        <taxon>Spermatophyta</taxon>
        <taxon>Magnoliopsida</taxon>
        <taxon>eudicotyledons</taxon>
        <taxon>Gunneridae</taxon>
        <taxon>Pentapetalae</taxon>
        <taxon>asterids</taxon>
        <taxon>lamiids</taxon>
        <taxon>Gentianales</taxon>
        <taxon>Rubiaceae</taxon>
        <taxon>Rubioideae</taxon>
        <taxon>Spermacoceae</taxon>
        <taxon>Hedyotis-Oldenlandia complex</taxon>
        <taxon>Oldenlandia</taxon>
    </lineage>
</organism>
<dbReference type="AlphaFoldDB" id="A0AAV1CV22"/>
<evidence type="ECO:0000313" key="2">
    <source>
        <dbReference type="Proteomes" id="UP001161247"/>
    </source>
</evidence>
<reference evidence="1" key="1">
    <citation type="submission" date="2023-03" db="EMBL/GenBank/DDBJ databases">
        <authorList>
            <person name="Julca I."/>
        </authorList>
    </citation>
    <scope>NUCLEOTIDE SEQUENCE</scope>
</reference>